<dbReference type="RefSeq" id="WP_147649148.1">
    <property type="nucleotide sequence ID" value="NZ_CP042806.1"/>
</dbReference>
<accession>A0A5B9ECG8</accession>
<dbReference type="Proteomes" id="UP000321820">
    <property type="component" value="Chromosome"/>
</dbReference>
<name>A0A5B9ECG8_9BACT</name>
<proteinExistence type="predicted"/>
<gene>
    <name evidence="1" type="ORF">FTW19_18985</name>
</gene>
<dbReference type="EMBL" id="CP042806">
    <property type="protein sequence ID" value="QEE29878.1"/>
    <property type="molecule type" value="Genomic_DNA"/>
</dbReference>
<dbReference type="OrthoDB" id="4209455at2"/>
<evidence type="ECO:0000313" key="1">
    <source>
        <dbReference type="EMBL" id="QEE29878.1"/>
    </source>
</evidence>
<organism evidence="1 2">
    <name type="scientific">Terriglobus albidus</name>
    <dbReference type="NCBI Taxonomy" id="1592106"/>
    <lineage>
        <taxon>Bacteria</taxon>
        <taxon>Pseudomonadati</taxon>
        <taxon>Acidobacteriota</taxon>
        <taxon>Terriglobia</taxon>
        <taxon>Terriglobales</taxon>
        <taxon>Acidobacteriaceae</taxon>
        <taxon>Terriglobus</taxon>
    </lineage>
</organism>
<reference evidence="1 2" key="1">
    <citation type="submission" date="2019-08" db="EMBL/GenBank/DDBJ databases">
        <title>Complete genome sequence of Terriglobus albidus strain ORNL.</title>
        <authorList>
            <person name="Podar M."/>
        </authorList>
    </citation>
    <scope>NUCLEOTIDE SEQUENCE [LARGE SCALE GENOMIC DNA]</scope>
    <source>
        <strain evidence="1 2">ORNL</strain>
    </source>
</reference>
<dbReference type="KEGG" id="talb:FTW19_18985"/>
<protein>
    <submittedName>
        <fullName evidence="1">Uncharacterized protein</fullName>
    </submittedName>
</protein>
<keyword evidence="2" id="KW-1185">Reference proteome</keyword>
<sequence>MTSVPLSEEVENRIQATFSGEVARESARSMLLEYPTEPWHGEVKRVRIGILRICQGNLERMRRLVDIAQKDYRDLLMLAEYLPADSSKPLSLRNARRKTPDE</sequence>
<dbReference type="AlphaFoldDB" id="A0A5B9ECG8"/>
<evidence type="ECO:0000313" key="2">
    <source>
        <dbReference type="Proteomes" id="UP000321820"/>
    </source>
</evidence>
<dbReference type="PROSITE" id="PS50096">
    <property type="entry name" value="IQ"/>
    <property type="match status" value="1"/>
</dbReference>